<dbReference type="SUPFAM" id="SSF47459">
    <property type="entry name" value="HLH, helix-loop-helix DNA-binding domain"/>
    <property type="match status" value="1"/>
</dbReference>
<dbReference type="InterPro" id="IPR036638">
    <property type="entry name" value="HLH_DNA-bd_sf"/>
</dbReference>
<accession>A0ABN7V4V2</accession>
<feature type="compositionally biased region" description="Polar residues" evidence="1">
    <location>
        <begin position="363"/>
        <end position="374"/>
    </location>
</feature>
<evidence type="ECO:0000259" key="2">
    <source>
        <dbReference type="PROSITE" id="PS50888"/>
    </source>
</evidence>
<protein>
    <submittedName>
        <fullName evidence="3">30713_t:CDS:1</fullName>
    </submittedName>
</protein>
<comment type="caution">
    <text evidence="3">The sequence shown here is derived from an EMBL/GenBank/DDBJ whole genome shotgun (WGS) entry which is preliminary data.</text>
</comment>
<feature type="compositionally biased region" description="Polar residues" evidence="1">
    <location>
        <begin position="339"/>
        <end position="349"/>
    </location>
</feature>
<feature type="region of interest" description="Disordered" evidence="1">
    <location>
        <begin position="245"/>
        <end position="287"/>
    </location>
</feature>
<feature type="region of interest" description="Disordered" evidence="1">
    <location>
        <begin position="313"/>
        <end position="401"/>
    </location>
</feature>
<feature type="compositionally biased region" description="Basic and acidic residues" evidence="1">
    <location>
        <begin position="376"/>
        <end position="391"/>
    </location>
</feature>
<dbReference type="Gene3D" id="4.10.280.10">
    <property type="entry name" value="Helix-loop-helix DNA-binding domain"/>
    <property type="match status" value="1"/>
</dbReference>
<dbReference type="PANTHER" id="PTHR47787:SF1">
    <property type="entry name" value="CENTROMERE-BINDING PROTEIN 1"/>
    <property type="match status" value="1"/>
</dbReference>
<feature type="region of interest" description="Disordered" evidence="1">
    <location>
        <begin position="123"/>
        <end position="149"/>
    </location>
</feature>
<dbReference type="Proteomes" id="UP000789901">
    <property type="component" value="Unassembled WGS sequence"/>
</dbReference>
<evidence type="ECO:0000313" key="3">
    <source>
        <dbReference type="EMBL" id="CAG8731246.1"/>
    </source>
</evidence>
<dbReference type="PROSITE" id="PS50888">
    <property type="entry name" value="BHLH"/>
    <property type="match status" value="1"/>
</dbReference>
<feature type="compositionally biased region" description="Basic and acidic residues" evidence="1">
    <location>
        <begin position="138"/>
        <end position="149"/>
    </location>
</feature>
<feature type="compositionally biased region" description="Low complexity" evidence="1">
    <location>
        <begin position="259"/>
        <end position="269"/>
    </location>
</feature>
<feature type="compositionally biased region" description="Acidic residues" evidence="1">
    <location>
        <begin position="352"/>
        <end position="362"/>
    </location>
</feature>
<evidence type="ECO:0000313" key="4">
    <source>
        <dbReference type="Proteomes" id="UP000789901"/>
    </source>
</evidence>
<feature type="compositionally biased region" description="Polar residues" evidence="1">
    <location>
        <begin position="46"/>
        <end position="56"/>
    </location>
</feature>
<evidence type="ECO:0000256" key="1">
    <source>
        <dbReference type="SAM" id="MobiDB-lite"/>
    </source>
</evidence>
<dbReference type="EMBL" id="CAJVQB010009549">
    <property type="protein sequence ID" value="CAG8731246.1"/>
    <property type="molecule type" value="Genomic_DNA"/>
</dbReference>
<feature type="domain" description="BHLH" evidence="2">
    <location>
        <begin position="143"/>
        <end position="195"/>
    </location>
</feature>
<keyword evidence="4" id="KW-1185">Reference proteome</keyword>
<dbReference type="InterPro" id="IPR011598">
    <property type="entry name" value="bHLH_dom"/>
</dbReference>
<organism evidence="3 4">
    <name type="scientific">Gigaspora margarita</name>
    <dbReference type="NCBI Taxonomy" id="4874"/>
    <lineage>
        <taxon>Eukaryota</taxon>
        <taxon>Fungi</taxon>
        <taxon>Fungi incertae sedis</taxon>
        <taxon>Mucoromycota</taxon>
        <taxon>Glomeromycotina</taxon>
        <taxon>Glomeromycetes</taxon>
        <taxon>Diversisporales</taxon>
        <taxon>Gigasporaceae</taxon>
        <taxon>Gigaspora</taxon>
    </lineage>
</organism>
<dbReference type="SMART" id="SM00353">
    <property type="entry name" value="HLH"/>
    <property type="match status" value="1"/>
</dbReference>
<dbReference type="PANTHER" id="PTHR47787">
    <property type="entry name" value="CENTROMERE-BINDING PROTEIN 1"/>
    <property type="match status" value="1"/>
</dbReference>
<gene>
    <name evidence="3" type="ORF">GMARGA_LOCUS14415</name>
</gene>
<feature type="region of interest" description="Disordered" evidence="1">
    <location>
        <begin position="35"/>
        <end position="56"/>
    </location>
</feature>
<proteinExistence type="predicted"/>
<sequence length="401" mass="44978">MQNKQQSPSGYRHIVPATSAQAFVPMSPYHLPQAALPPFETPPASPFSQPMHNYNGQSVFKLPPPMQPLSPATLHGCQPILSSSPTPNLIHQQNVPRPTNISLDASPVHRPIMQHHTSVIHTLTSPHLSPDKPLTTADQRELARKVSHSAIERRRRERINDKIMQLKELIPSCADQDHLNKLCILQSSIEYIEYLQDLVFTYRQREKDGGKTDDNRSSEDGRVVKRSKFDRYDILPSSKLSSKRFESLDDNKEYRHKSPASSSTSPTSSGQALDFTEKVNSDDNDSTIKTAVSDITPMSPDSEEAGTLLLLSNSSSTTQKSKTIVKSTSTVQESEKIITTRNSETQTSPIYDWEEPFEESENVQETQASLSHKWNPSKESETVREPEESPRRGISVQQLLC</sequence>
<reference evidence="3 4" key="1">
    <citation type="submission" date="2021-06" db="EMBL/GenBank/DDBJ databases">
        <authorList>
            <person name="Kallberg Y."/>
            <person name="Tangrot J."/>
            <person name="Rosling A."/>
        </authorList>
    </citation>
    <scope>NUCLEOTIDE SEQUENCE [LARGE SCALE GENOMIC DNA]</scope>
    <source>
        <strain evidence="3 4">120-4 pot B 10/14</strain>
    </source>
</reference>
<dbReference type="CDD" id="cd00083">
    <property type="entry name" value="bHLH_SF"/>
    <property type="match status" value="1"/>
</dbReference>
<name>A0ABN7V4V2_GIGMA</name>
<feature type="compositionally biased region" description="Low complexity" evidence="1">
    <location>
        <begin position="313"/>
        <end position="330"/>
    </location>
</feature>
<dbReference type="Pfam" id="PF00010">
    <property type="entry name" value="HLH"/>
    <property type="match status" value="1"/>
</dbReference>